<sequence length="461" mass="48927">MCWRLALLACAIGSHALLAPSPRRQASLLRAAAAGEARVLEILGDGRLSLGRDEEAELETLIANLPASTPSVEALRGDWRLLYTSKSAFDASNPLGKRVDGTAPGVEGAFDALFGGSGAAASSSPIQRFLTGLESVDIAQNIELSDDGATGRVDQLVEGGDGFRLRLSAAGSLADSGRINFAFDLAYFEVFGRRLPYPVPFKLLGDEAKGYLDTRYVSEGLRVSTGNKGTTFILGKGTRTPKAPKRKSGKLADEEAAARAACATGERAAILPAVEKLEKLRPASDDLLDGDLAQLEGRWSLVATVAGRAAGEDERLAETGIAGAVNASGIVVDAGAERKPVQEIRGGRIANEVRVDLPLFGGAWVRVAGGLEKGANGRRANVEFDSLEFFDETSGQRVFRAAWPFKLVKQFRPSLTTGADDVAWLETTYLSDDVRVGRGNKGSVFFLTRTDEPCPLTPADF</sequence>
<name>A0ABR1FMN3_AURAN</name>
<dbReference type="Pfam" id="PF04755">
    <property type="entry name" value="PAP_fibrillin"/>
    <property type="match status" value="2"/>
</dbReference>
<comment type="subcellular location">
    <subcellularLocation>
        <location evidence="1">Plastid</location>
    </subcellularLocation>
</comment>
<feature type="signal peptide" evidence="3">
    <location>
        <begin position="1"/>
        <end position="16"/>
    </location>
</feature>
<dbReference type="Proteomes" id="UP001363151">
    <property type="component" value="Unassembled WGS sequence"/>
</dbReference>
<accession>A0ABR1FMN3</accession>
<evidence type="ECO:0000256" key="1">
    <source>
        <dbReference type="ARBA" id="ARBA00004474"/>
    </source>
</evidence>
<keyword evidence="2" id="KW-0934">Plastid</keyword>
<dbReference type="InterPro" id="IPR006843">
    <property type="entry name" value="PAP/fibrillin_dom"/>
</dbReference>
<reference evidence="5 6" key="1">
    <citation type="submission" date="2024-03" db="EMBL/GenBank/DDBJ databases">
        <title>Aureococcus anophagefferens CCMP1851 and Kratosvirus quantuckense: Draft genome of a second virus-susceptible host strain in the model system.</title>
        <authorList>
            <person name="Chase E."/>
            <person name="Truchon A.R."/>
            <person name="Schepens W."/>
            <person name="Wilhelm S.W."/>
        </authorList>
    </citation>
    <scope>NUCLEOTIDE SEQUENCE [LARGE SCALE GENOMIC DNA]</scope>
    <source>
        <strain evidence="5 6">CCMP1851</strain>
    </source>
</reference>
<comment type="caution">
    <text evidence="5">The sequence shown here is derived from an EMBL/GenBank/DDBJ whole genome shotgun (WGS) entry which is preliminary data.</text>
</comment>
<evidence type="ECO:0000256" key="3">
    <source>
        <dbReference type="SAM" id="SignalP"/>
    </source>
</evidence>
<gene>
    <name evidence="5" type="ORF">SO694_00106095</name>
</gene>
<proteinExistence type="predicted"/>
<dbReference type="EMBL" id="JBBJCI010000357">
    <property type="protein sequence ID" value="KAK7233656.1"/>
    <property type="molecule type" value="Genomic_DNA"/>
</dbReference>
<protein>
    <submittedName>
        <fullName evidence="5">Plastid-lipid associated protein / fibrillin family protein</fullName>
    </submittedName>
</protein>
<dbReference type="PANTHER" id="PTHR31906">
    <property type="entry name" value="PLASTID-LIPID-ASSOCIATED PROTEIN 4, CHLOROPLASTIC-RELATED"/>
    <property type="match status" value="1"/>
</dbReference>
<evidence type="ECO:0000256" key="2">
    <source>
        <dbReference type="ARBA" id="ARBA00022640"/>
    </source>
</evidence>
<evidence type="ECO:0000313" key="6">
    <source>
        <dbReference type="Proteomes" id="UP001363151"/>
    </source>
</evidence>
<keyword evidence="6" id="KW-1185">Reference proteome</keyword>
<evidence type="ECO:0000259" key="4">
    <source>
        <dbReference type="Pfam" id="PF04755"/>
    </source>
</evidence>
<organism evidence="5 6">
    <name type="scientific">Aureococcus anophagefferens</name>
    <name type="common">Harmful bloom alga</name>
    <dbReference type="NCBI Taxonomy" id="44056"/>
    <lineage>
        <taxon>Eukaryota</taxon>
        <taxon>Sar</taxon>
        <taxon>Stramenopiles</taxon>
        <taxon>Ochrophyta</taxon>
        <taxon>Pelagophyceae</taxon>
        <taxon>Pelagomonadales</taxon>
        <taxon>Pelagomonadaceae</taxon>
        <taxon>Aureococcus</taxon>
    </lineage>
</organism>
<feature type="chain" id="PRO_5045200744" evidence="3">
    <location>
        <begin position="17"/>
        <end position="461"/>
    </location>
</feature>
<dbReference type="InterPro" id="IPR039633">
    <property type="entry name" value="PAP"/>
</dbReference>
<evidence type="ECO:0000313" key="5">
    <source>
        <dbReference type="EMBL" id="KAK7233656.1"/>
    </source>
</evidence>
<feature type="domain" description="Plastid lipid-associated protein/fibrillin conserved" evidence="4">
    <location>
        <begin position="418"/>
        <end position="447"/>
    </location>
</feature>
<keyword evidence="3" id="KW-0732">Signal</keyword>
<feature type="domain" description="Plastid lipid-associated protein/fibrillin conserved" evidence="4">
    <location>
        <begin position="194"/>
        <end position="234"/>
    </location>
</feature>